<reference evidence="1" key="1">
    <citation type="submission" date="2019-04" db="EMBL/GenBank/DDBJ databases">
        <title>Microbes associate with the intestines of laboratory mice.</title>
        <authorList>
            <person name="Navarre W."/>
            <person name="Wong E."/>
            <person name="Huang K."/>
            <person name="Tropini C."/>
            <person name="Ng K."/>
            <person name="Yu B."/>
        </authorList>
    </citation>
    <scope>NUCLEOTIDE SEQUENCE</scope>
    <source>
        <strain evidence="1">NM04_E33</strain>
    </source>
</reference>
<name>A0AC61RH36_9BACT</name>
<evidence type="ECO:0000313" key="1">
    <source>
        <dbReference type="EMBL" id="TGY78747.1"/>
    </source>
</evidence>
<protein>
    <submittedName>
        <fullName evidence="1">Phosphatidylinositol kinase</fullName>
    </submittedName>
</protein>
<keyword evidence="1" id="KW-0418">Kinase</keyword>
<sequence>MRKCKVYVNGIEAGILTEFDFPRNYQFKYHEEYLNSKLPGVSLSMPLQDKEYHSPVLFPYFFNLLSEGENRAMQASIHHIDKDDDFGILLATARYDTVGAVTVEPIYD</sequence>
<proteinExistence type="predicted"/>
<organism evidence="1 2">
    <name type="scientific">Lepagella muris</name>
    <dbReference type="NCBI Taxonomy" id="3032870"/>
    <lineage>
        <taxon>Bacteria</taxon>
        <taxon>Pseudomonadati</taxon>
        <taxon>Bacteroidota</taxon>
        <taxon>Bacteroidia</taxon>
        <taxon>Bacteroidales</taxon>
        <taxon>Muribaculaceae</taxon>
        <taxon>Lepagella</taxon>
    </lineage>
</organism>
<accession>A0AC61RH36</accession>
<dbReference type="Proteomes" id="UP000306319">
    <property type="component" value="Unassembled WGS sequence"/>
</dbReference>
<keyword evidence="1" id="KW-0808">Transferase</keyword>
<comment type="caution">
    <text evidence="1">The sequence shown here is derived from an EMBL/GenBank/DDBJ whole genome shotgun (WGS) entry which is preliminary data.</text>
</comment>
<gene>
    <name evidence="1" type="ORF">E5331_09240</name>
</gene>
<evidence type="ECO:0000313" key="2">
    <source>
        <dbReference type="Proteomes" id="UP000306319"/>
    </source>
</evidence>
<keyword evidence="2" id="KW-1185">Reference proteome</keyword>
<dbReference type="EMBL" id="SRYB01000011">
    <property type="protein sequence ID" value="TGY78747.1"/>
    <property type="molecule type" value="Genomic_DNA"/>
</dbReference>